<gene>
    <name evidence="6" type="ORF">C8J55DRAFT_397699</name>
</gene>
<dbReference type="SUPFAM" id="SSF57667">
    <property type="entry name" value="beta-beta-alpha zinc fingers"/>
    <property type="match status" value="1"/>
</dbReference>
<organism evidence="6 7">
    <name type="scientific">Lentinula lateritia</name>
    <dbReference type="NCBI Taxonomy" id="40482"/>
    <lineage>
        <taxon>Eukaryota</taxon>
        <taxon>Fungi</taxon>
        <taxon>Dikarya</taxon>
        <taxon>Basidiomycota</taxon>
        <taxon>Agaricomycotina</taxon>
        <taxon>Agaricomycetes</taxon>
        <taxon>Agaricomycetidae</taxon>
        <taxon>Agaricales</taxon>
        <taxon>Marasmiineae</taxon>
        <taxon>Omphalotaceae</taxon>
        <taxon>Lentinula</taxon>
    </lineage>
</organism>
<comment type="caution">
    <text evidence="6">The sequence shown here is derived from an EMBL/GenBank/DDBJ whole genome shotgun (WGS) entry which is preliminary data.</text>
</comment>
<evidence type="ECO:0000313" key="6">
    <source>
        <dbReference type="EMBL" id="KAJ4479775.1"/>
    </source>
</evidence>
<sequence length="51" mass="5875">RPFACTLCALSFSRQHDPKQHRETHSGEKPYLCNGGCGKIFTRKDALKRRQ</sequence>
<evidence type="ECO:0000256" key="2">
    <source>
        <dbReference type="ARBA" id="ARBA00022771"/>
    </source>
</evidence>
<dbReference type="Proteomes" id="UP001150238">
    <property type="component" value="Unassembled WGS sequence"/>
</dbReference>
<dbReference type="GO" id="GO:0000981">
    <property type="term" value="F:DNA-binding transcription factor activity, RNA polymerase II-specific"/>
    <property type="evidence" value="ECO:0007669"/>
    <property type="project" value="TreeGrafter"/>
</dbReference>
<evidence type="ECO:0000259" key="5">
    <source>
        <dbReference type="PROSITE" id="PS50157"/>
    </source>
</evidence>
<dbReference type="PANTHER" id="PTHR23235">
    <property type="entry name" value="KRUEPPEL-LIKE TRANSCRIPTION FACTOR"/>
    <property type="match status" value="1"/>
</dbReference>
<dbReference type="EMBL" id="JANVFS010000016">
    <property type="protein sequence ID" value="KAJ4479775.1"/>
    <property type="molecule type" value="Genomic_DNA"/>
</dbReference>
<keyword evidence="2 4" id="KW-0863">Zinc-finger</keyword>
<dbReference type="PANTHER" id="PTHR23235:SF120">
    <property type="entry name" value="KRUPPEL-LIKE FACTOR 15"/>
    <property type="match status" value="1"/>
</dbReference>
<dbReference type="GO" id="GO:0000978">
    <property type="term" value="F:RNA polymerase II cis-regulatory region sequence-specific DNA binding"/>
    <property type="evidence" value="ECO:0007669"/>
    <property type="project" value="TreeGrafter"/>
</dbReference>
<evidence type="ECO:0000256" key="3">
    <source>
        <dbReference type="ARBA" id="ARBA00022833"/>
    </source>
</evidence>
<dbReference type="Gene3D" id="3.30.160.60">
    <property type="entry name" value="Classic Zinc Finger"/>
    <property type="match status" value="2"/>
</dbReference>
<keyword evidence="3" id="KW-0862">Zinc</keyword>
<evidence type="ECO:0000256" key="4">
    <source>
        <dbReference type="PROSITE-ProRule" id="PRU00042"/>
    </source>
</evidence>
<keyword evidence="1" id="KW-0479">Metal-binding</keyword>
<protein>
    <recommendedName>
        <fullName evidence="5">C2H2-type domain-containing protein</fullName>
    </recommendedName>
</protein>
<dbReference type="AlphaFoldDB" id="A0A9W9AFI2"/>
<dbReference type="Pfam" id="PF00096">
    <property type="entry name" value="zf-C2H2"/>
    <property type="match status" value="1"/>
</dbReference>
<dbReference type="GO" id="GO:0008270">
    <property type="term" value="F:zinc ion binding"/>
    <property type="evidence" value="ECO:0007669"/>
    <property type="project" value="UniProtKB-KW"/>
</dbReference>
<name>A0A9W9AFI2_9AGAR</name>
<reference evidence="6" key="2">
    <citation type="journal article" date="2023" name="Proc. Natl. Acad. Sci. U.S.A.">
        <title>A global phylogenomic analysis of the shiitake genus Lentinula.</title>
        <authorList>
            <person name="Sierra-Patev S."/>
            <person name="Min B."/>
            <person name="Naranjo-Ortiz M."/>
            <person name="Looney B."/>
            <person name="Konkel Z."/>
            <person name="Slot J.C."/>
            <person name="Sakamoto Y."/>
            <person name="Steenwyk J.L."/>
            <person name="Rokas A."/>
            <person name="Carro J."/>
            <person name="Camarero S."/>
            <person name="Ferreira P."/>
            <person name="Molpeceres G."/>
            <person name="Ruiz-Duenas F.J."/>
            <person name="Serrano A."/>
            <person name="Henrissat B."/>
            <person name="Drula E."/>
            <person name="Hughes K.W."/>
            <person name="Mata J.L."/>
            <person name="Ishikawa N.K."/>
            <person name="Vargas-Isla R."/>
            <person name="Ushijima S."/>
            <person name="Smith C.A."/>
            <person name="Donoghue J."/>
            <person name="Ahrendt S."/>
            <person name="Andreopoulos W."/>
            <person name="He G."/>
            <person name="LaButti K."/>
            <person name="Lipzen A."/>
            <person name="Ng V."/>
            <person name="Riley R."/>
            <person name="Sandor L."/>
            <person name="Barry K."/>
            <person name="Martinez A.T."/>
            <person name="Xiao Y."/>
            <person name="Gibbons J.G."/>
            <person name="Terashima K."/>
            <person name="Grigoriev I.V."/>
            <person name="Hibbett D."/>
        </authorList>
    </citation>
    <scope>NUCLEOTIDE SEQUENCE</scope>
    <source>
        <strain evidence="6">Sp2 HRB7682 ss15</strain>
    </source>
</reference>
<dbReference type="InterPro" id="IPR036236">
    <property type="entry name" value="Znf_C2H2_sf"/>
</dbReference>
<accession>A0A9W9AFI2</accession>
<feature type="domain" description="C2H2-type" evidence="5">
    <location>
        <begin position="3"/>
        <end position="30"/>
    </location>
</feature>
<evidence type="ECO:0000313" key="7">
    <source>
        <dbReference type="Proteomes" id="UP001150238"/>
    </source>
</evidence>
<feature type="domain" description="C2H2-type" evidence="5">
    <location>
        <begin position="31"/>
        <end position="51"/>
    </location>
</feature>
<feature type="non-terminal residue" evidence="6">
    <location>
        <position position="1"/>
    </location>
</feature>
<reference evidence="6" key="1">
    <citation type="submission" date="2022-08" db="EMBL/GenBank/DDBJ databases">
        <authorList>
            <consortium name="DOE Joint Genome Institute"/>
            <person name="Min B."/>
            <person name="Riley R."/>
            <person name="Sierra-Patev S."/>
            <person name="Naranjo-Ortiz M."/>
            <person name="Looney B."/>
            <person name="Konkel Z."/>
            <person name="Slot J.C."/>
            <person name="Sakamoto Y."/>
            <person name="Steenwyk J.L."/>
            <person name="Rokas A."/>
            <person name="Carro J."/>
            <person name="Camarero S."/>
            <person name="Ferreira P."/>
            <person name="Molpeceres G."/>
            <person name="Ruiz-Duenas F.J."/>
            <person name="Serrano A."/>
            <person name="Henrissat B."/>
            <person name="Drula E."/>
            <person name="Hughes K.W."/>
            <person name="Mata J.L."/>
            <person name="Ishikawa N.K."/>
            <person name="Vargas-Isla R."/>
            <person name="Ushijima S."/>
            <person name="Smith C.A."/>
            <person name="Ahrendt S."/>
            <person name="Andreopoulos W."/>
            <person name="He G."/>
            <person name="Labutti K."/>
            <person name="Lipzen A."/>
            <person name="Ng V."/>
            <person name="Sandor L."/>
            <person name="Barry K."/>
            <person name="Martinez A.T."/>
            <person name="Xiao Y."/>
            <person name="Gibbons J.G."/>
            <person name="Terashima K."/>
            <person name="Hibbett D.S."/>
            <person name="Grigoriev I.V."/>
        </authorList>
    </citation>
    <scope>NUCLEOTIDE SEQUENCE</scope>
    <source>
        <strain evidence="6">Sp2 HRB7682 ss15</strain>
    </source>
</reference>
<dbReference type="PROSITE" id="PS00028">
    <property type="entry name" value="ZINC_FINGER_C2H2_1"/>
    <property type="match status" value="1"/>
</dbReference>
<dbReference type="PROSITE" id="PS50157">
    <property type="entry name" value="ZINC_FINGER_C2H2_2"/>
    <property type="match status" value="2"/>
</dbReference>
<evidence type="ECO:0000256" key="1">
    <source>
        <dbReference type="ARBA" id="ARBA00022723"/>
    </source>
</evidence>
<proteinExistence type="predicted"/>
<feature type="non-terminal residue" evidence="6">
    <location>
        <position position="51"/>
    </location>
</feature>
<dbReference type="InterPro" id="IPR013087">
    <property type="entry name" value="Znf_C2H2_type"/>
</dbReference>